<keyword evidence="2" id="KW-0732">Signal</keyword>
<dbReference type="EMBL" id="MJGC01000058">
    <property type="protein sequence ID" value="OEJ74937.1"/>
    <property type="molecule type" value="Genomic_DNA"/>
</dbReference>
<evidence type="ECO:0000256" key="1">
    <source>
        <dbReference type="SAM" id="MobiDB-lite"/>
    </source>
</evidence>
<feature type="signal peptide" evidence="2">
    <location>
        <begin position="1"/>
        <end position="24"/>
    </location>
</feature>
<feature type="compositionally biased region" description="Pro residues" evidence="1">
    <location>
        <begin position="153"/>
        <end position="162"/>
    </location>
</feature>
<organism evidence="3">
    <name type="scientific">Desertifilum tharense IPPAS B-1220</name>
    <dbReference type="NCBI Taxonomy" id="1781255"/>
    <lineage>
        <taxon>Bacteria</taxon>
        <taxon>Bacillati</taxon>
        <taxon>Cyanobacteriota</taxon>
        <taxon>Cyanophyceae</taxon>
        <taxon>Desertifilales</taxon>
        <taxon>Desertifilaceae</taxon>
        <taxon>Desertifilum</taxon>
    </lineage>
</organism>
<gene>
    <name evidence="3" type="ORF">BH720_12000</name>
</gene>
<feature type="compositionally biased region" description="Low complexity" evidence="1">
    <location>
        <begin position="163"/>
        <end position="178"/>
    </location>
</feature>
<dbReference type="RefSeq" id="WP_069967446.1">
    <property type="nucleotide sequence ID" value="NZ_CM124774.1"/>
</dbReference>
<feature type="compositionally biased region" description="Low complexity" evidence="1">
    <location>
        <begin position="134"/>
        <end position="152"/>
    </location>
</feature>
<sequence length="178" mass="19644">MSLNKVTVLSGTALALLLPLIPQQATLAQSPSAEAQRIAQMTRSEMVSGRVTDIVGDIVSIELDNGRYEKVVLSNTERGELGLTPGMRLTLVYDGRRVAEVRREETMLTQTASSDLLERVRRARAELESRPVRQVEVQRQTTTIQQRQTTTTPVPPPAPVAPAPTVQQQPARPIRALW</sequence>
<evidence type="ECO:0000313" key="3">
    <source>
        <dbReference type="EMBL" id="OEJ74937.1"/>
    </source>
</evidence>
<feature type="region of interest" description="Disordered" evidence="1">
    <location>
        <begin position="128"/>
        <end position="178"/>
    </location>
</feature>
<protein>
    <recommendedName>
        <fullName evidence="4">DUF5666 domain-containing protein</fullName>
    </recommendedName>
</protein>
<feature type="chain" id="PRO_5009184357" description="DUF5666 domain-containing protein" evidence="2">
    <location>
        <begin position="25"/>
        <end position="178"/>
    </location>
</feature>
<name>A0A1E5QK31_9CYAN</name>
<proteinExistence type="predicted"/>
<reference evidence="3" key="1">
    <citation type="submission" date="2016-09" db="EMBL/GenBank/DDBJ databases">
        <title>Draft genome of thermotolerant cyanobacterium Desertifilum sp. strain IPPAS B-1220.</title>
        <authorList>
            <person name="Sinetova M.A."/>
            <person name="Bolakhan K."/>
            <person name="Zayadan B.K."/>
            <person name="Mironov K.S."/>
            <person name="Ustinova V."/>
            <person name="Kupriyanova E.V."/>
            <person name="Sidorov R.A."/>
            <person name="Skrypnik A.N."/>
            <person name="Gogoleva N.E."/>
            <person name="Gogolev Y.V."/>
            <person name="Los D.A."/>
        </authorList>
    </citation>
    <scope>NUCLEOTIDE SEQUENCE [LARGE SCALE GENOMIC DNA]</scope>
    <source>
        <strain evidence="3">IPPAS B-1220</strain>
    </source>
</reference>
<comment type="caution">
    <text evidence="3">The sequence shown here is derived from an EMBL/GenBank/DDBJ whole genome shotgun (WGS) entry which is preliminary data.</text>
</comment>
<evidence type="ECO:0008006" key="4">
    <source>
        <dbReference type="Google" id="ProtNLM"/>
    </source>
</evidence>
<accession>A0A1E5QK31</accession>
<evidence type="ECO:0000256" key="2">
    <source>
        <dbReference type="SAM" id="SignalP"/>
    </source>
</evidence>
<dbReference type="AlphaFoldDB" id="A0A1E5QK31"/>